<feature type="compositionally biased region" description="Polar residues" evidence="6">
    <location>
        <begin position="109"/>
        <end position="119"/>
    </location>
</feature>
<keyword evidence="5" id="KW-0560">Oxidoreductase</keyword>
<feature type="domain" description="NADH:flavin oxidoreductase/NADH oxidase N-terminal" evidence="7">
    <location>
        <begin position="5"/>
        <end position="308"/>
    </location>
</feature>
<dbReference type="Gene3D" id="3.20.20.70">
    <property type="entry name" value="Aldolase class I"/>
    <property type="match status" value="1"/>
</dbReference>
<feature type="region of interest" description="Disordered" evidence="6">
    <location>
        <begin position="109"/>
        <end position="134"/>
    </location>
</feature>
<evidence type="ECO:0000256" key="1">
    <source>
        <dbReference type="ARBA" id="ARBA00001917"/>
    </source>
</evidence>
<dbReference type="Proteomes" id="UP000681425">
    <property type="component" value="Chromosome"/>
</dbReference>
<dbReference type="EMBL" id="CP073910">
    <property type="protein sequence ID" value="QUT07382.1"/>
    <property type="molecule type" value="Genomic_DNA"/>
</dbReference>
<dbReference type="KEGG" id="spph:KFK14_08280"/>
<reference evidence="8" key="1">
    <citation type="submission" date="2021-04" db="EMBL/GenBank/DDBJ databases">
        <title>Isolation of p-tert-butylphenol degrading bacteria Sphingobium phenoxybenzoativorans Tas13 from active sludge.</title>
        <authorList>
            <person name="Li Y."/>
        </authorList>
    </citation>
    <scope>NUCLEOTIDE SEQUENCE</scope>
    <source>
        <strain evidence="8">Tas13</strain>
    </source>
</reference>
<keyword evidence="3" id="KW-0288">FMN</keyword>
<dbReference type="GO" id="GO:0050661">
    <property type="term" value="F:NADP binding"/>
    <property type="evidence" value="ECO:0007669"/>
    <property type="project" value="InterPro"/>
</dbReference>
<name>A0A975KAA6_9SPHN</name>
<keyword evidence="2" id="KW-0285">Flavoprotein</keyword>
<protein>
    <submittedName>
        <fullName evidence="8">12-oxophytodienoate reductase</fullName>
    </submittedName>
</protein>
<dbReference type="Pfam" id="PF00724">
    <property type="entry name" value="Oxidored_FMN"/>
    <property type="match status" value="1"/>
</dbReference>
<dbReference type="InterPro" id="IPR013785">
    <property type="entry name" value="Aldolase_TIM"/>
</dbReference>
<sequence length="373" mass="39894">MSDILFQPVRIGSMEVPNRIAMAPMTREFSPEGVPGGDVVDYYCRRAEGGTGLIITEGMAINAAGAHDGPIPLFFRDETIKASAAIADAVHGAGGKIVPQLWHVGVQDSPTEVNPSTVKQKPRRVGPSGLLGTGEMGGDALDEKGIADTIADFARATRAARDAGFDGVEVHGAHGYLPDQFLWPRTNRRTDGYGIAADRTRFVVELIKACKAAGGSDFPFILRFSQWKSFDYAARLAETPDELGAILKPLAHAGVDAFHCSTRRFWEPGFAGDPMTLAGWARKLTGVPVIAVGSVTLEMDFKEGMTEDAGGIANSAPRSKDVDTVARLIADGEFDMIAVGRAMIANPDWANLVRAGRQADLRPFSRELLASLD</sequence>
<dbReference type="InterPro" id="IPR044152">
    <property type="entry name" value="YqjM-like"/>
</dbReference>
<gene>
    <name evidence="8" type="ORF">KFK14_08280</name>
</gene>
<evidence type="ECO:0000256" key="2">
    <source>
        <dbReference type="ARBA" id="ARBA00022630"/>
    </source>
</evidence>
<organism evidence="8 9">
    <name type="scientific">Sphingobium phenoxybenzoativorans</name>
    <dbReference type="NCBI Taxonomy" id="1592790"/>
    <lineage>
        <taxon>Bacteria</taxon>
        <taxon>Pseudomonadati</taxon>
        <taxon>Pseudomonadota</taxon>
        <taxon>Alphaproteobacteria</taxon>
        <taxon>Sphingomonadales</taxon>
        <taxon>Sphingomonadaceae</taxon>
        <taxon>Sphingobium</taxon>
    </lineage>
</organism>
<comment type="cofactor">
    <cofactor evidence="1">
        <name>FMN</name>
        <dbReference type="ChEBI" id="CHEBI:58210"/>
    </cofactor>
</comment>
<evidence type="ECO:0000313" key="9">
    <source>
        <dbReference type="Proteomes" id="UP000681425"/>
    </source>
</evidence>
<dbReference type="PANTHER" id="PTHR43303">
    <property type="entry name" value="NADPH DEHYDROGENASE C23G7.10C-RELATED"/>
    <property type="match status" value="1"/>
</dbReference>
<evidence type="ECO:0000259" key="7">
    <source>
        <dbReference type="Pfam" id="PF00724"/>
    </source>
</evidence>
<dbReference type="GO" id="GO:0010181">
    <property type="term" value="F:FMN binding"/>
    <property type="evidence" value="ECO:0007669"/>
    <property type="project" value="InterPro"/>
</dbReference>
<evidence type="ECO:0000313" key="8">
    <source>
        <dbReference type="EMBL" id="QUT07382.1"/>
    </source>
</evidence>
<accession>A0A975KAA6</accession>
<dbReference type="AlphaFoldDB" id="A0A975KAA6"/>
<keyword evidence="9" id="KW-1185">Reference proteome</keyword>
<keyword evidence="4" id="KW-0521">NADP</keyword>
<dbReference type="PANTHER" id="PTHR43303:SF4">
    <property type="entry name" value="NADPH DEHYDROGENASE C23G7.10C-RELATED"/>
    <property type="match status" value="1"/>
</dbReference>
<dbReference type="GO" id="GO:0003959">
    <property type="term" value="F:NADPH dehydrogenase activity"/>
    <property type="evidence" value="ECO:0007669"/>
    <property type="project" value="InterPro"/>
</dbReference>
<proteinExistence type="predicted"/>
<evidence type="ECO:0000256" key="4">
    <source>
        <dbReference type="ARBA" id="ARBA00022857"/>
    </source>
</evidence>
<dbReference type="RefSeq" id="WP_212610539.1">
    <property type="nucleotide sequence ID" value="NZ_CP073910.1"/>
</dbReference>
<dbReference type="SUPFAM" id="SSF51395">
    <property type="entry name" value="FMN-linked oxidoreductases"/>
    <property type="match status" value="1"/>
</dbReference>
<evidence type="ECO:0000256" key="5">
    <source>
        <dbReference type="ARBA" id="ARBA00023002"/>
    </source>
</evidence>
<evidence type="ECO:0000256" key="3">
    <source>
        <dbReference type="ARBA" id="ARBA00022643"/>
    </source>
</evidence>
<evidence type="ECO:0000256" key="6">
    <source>
        <dbReference type="SAM" id="MobiDB-lite"/>
    </source>
</evidence>
<dbReference type="InterPro" id="IPR001155">
    <property type="entry name" value="OxRdtase_FMN_N"/>
</dbReference>